<gene>
    <name evidence="2" type="ORF">NHX12_032846</name>
</gene>
<evidence type="ECO:0000256" key="1">
    <source>
        <dbReference type="SAM" id="MobiDB-lite"/>
    </source>
</evidence>
<evidence type="ECO:0000313" key="2">
    <source>
        <dbReference type="EMBL" id="KAJ3598883.1"/>
    </source>
</evidence>
<organism evidence="2 3">
    <name type="scientific">Muraenolepis orangiensis</name>
    <name type="common">Patagonian moray cod</name>
    <dbReference type="NCBI Taxonomy" id="630683"/>
    <lineage>
        <taxon>Eukaryota</taxon>
        <taxon>Metazoa</taxon>
        <taxon>Chordata</taxon>
        <taxon>Craniata</taxon>
        <taxon>Vertebrata</taxon>
        <taxon>Euteleostomi</taxon>
        <taxon>Actinopterygii</taxon>
        <taxon>Neopterygii</taxon>
        <taxon>Teleostei</taxon>
        <taxon>Neoteleostei</taxon>
        <taxon>Acanthomorphata</taxon>
        <taxon>Zeiogadaria</taxon>
        <taxon>Gadariae</taxon>
        <taxon>Gadiformes</taxon>
        <taxon>Muraenolepidoidei</taxon>
        <taxon>Muraenolepididae</taxon>
        <taxon>Muraenolepis</taxon>
    </lineage>
</organism>
<comment type="caution">
    <text evidence="2">The sequence shown here is derived from an EMBL/GenBank/DDBJ whole genome shotgun (WGS) entry which is preliminary data.</text>
</comment>
<proteinExistence type="predicted"/>
<reference evidence="2" key="1">
    <citation type="submission" date="2022-07" db="EMBL/GenBank/DDBJ databases">
        <title>Chromosome-level genome of Muraenolepis orangiensis.</title>
        <authorList>
            <person name="Kim J."/>
        </authorList>
    </citation>
    <scope>NUCLEOTIDE SEQUENCE</scope>
    <source>
        <strain evidence="2">KU_S4_2022</strain>
        <tissue evidence="2">Muscle</tissue>
    </source>
</reference>
<dbReference type="AlphaFoldDB" id="A0A9Q0E2U4"/>
<name>A0A9Q0E2U4_9TELE</name>
<dbReference type="Proteomes" id="UP001148018">
    <property type="component" value="Unassembled WGS sequence"/>
</dbReference>
<accession>A0A9Q0E2U4</accession>
<dbReference type="EMBL" id="JANIIK010000048">
    <property type="protein sequence ID" value="KAJ3598883.1"/>
    <property type="molecule type" value="Genomic_DNA"/>
</dbReference>
<sequence>MHKNTWTPRPSTHPQGPPRPQEEASQAATPCPGKERYCISLGKGLLGNGNVSAPCRVLSMAGNAGEVERHPDLLSF</sequence>
<evidence type="ECO:0000313" key="3">
    <source>
        <dbReference type="Proteomes" id="UP001148018"/>
    </source>
</evidence>
<keyword evidence="3" id="KW-1185">Reference proteome</keyword>
<feature type="region of interest" description="Disordered" evidence="1">
    <location>
        <begin position="1"/>
        <end position="31"/>
    </location>
</feature>
<protein>
    <submittedName>
        <fullName evidence="2">Uncharacterized protein</fullName>
    </submittedName>
</protein>
<feature type="compositionally biased region" description="Polar residues" evidence="1">
    <location>
        <begin position="1"/>
        <end position="14"/>
    </location>
</feature>